<feature type="compositionally biased region" description="Acidic residues" evidence="20">
    <location>
        <begin position="440"/>
        <end position="451"/>
    </location>
</feature>
<evidence type="ECO:0000256" key="4">
    <source>
        <dbReference type="ARBA" id="ARBA00022490"/>
    </source>
</evidence>
<comment type="subunit">
    <text evidence="17">Homodimer. Interacts with myosin. Interacts with SIKE1 and both associate with the STRIPAK core complex composed of PP2A catalytic and scaffolding subunits, the striatins (PP2A regulatory subunits), the striatin-associated proteins MOB4, STRIP1 and STRIP2, PDCD10 and members of the STE20 kinases, such as STK24 and STK26. Interacts (via FHA domain) with STK3 (when phosphorylated); the interaction associates STK3 with the STRIPAK complex.</text>
</comment>
<dbReference type="SUPFAM" id="SSF49879">
    <property type="entry name" value="SMAD/FHA domain"/>
    <property type="match status" value="1"/>
</dbReference>
<dbReference type="AlphaFoldDB" id="A0A8U0S4H6"/>
<gene>
    <name evidence="24" type="primary">LOC101680902</name>
</gene>
<evidence type="ECO:0000256" key="13">
    <source>
        <dbReference type="ARBA" id="ARBA00046294"/>
    </source>
</evidence>
<evidence type="ECO:0000256" key="11">
    <source>
        <dbReference type="ARBA" id="ARBA00023136"/>
    </source>
</evidence>
<dbReference type="GO" id="GO:0072659">
    <property type="term" value="P:protein localization to plasma membrane"/>
    <property type="evidence" value="ECO:0007669"/>
    <property type="project" value="TreeGrafter"/>
</dbReference>
<keyword evidence="23" id="KW-1185">Reference proteome</keyword>
<feature type="coiled-coil region" evidence="19">
    <location>
        <begin position="455"/>
        <end position="733"/>
    </location>
</feature>
<dbReference type="GeneID" id="101680902"/>
<dbReference type="PANTHER" id="PTHR15715:SF22">
    <property type="entry name" value="SARCOLEMMAL MEMBRANE-ASSOCIATED PROTEIN"/>
    <property type="match status" value="1"/>
</dbReference>
<dbReference type="GO" id="GO:1900825">
    <property type="term" value="P:regulation of membrane depolarization during cardiac muscle cell action potential"/>
    <property type="evidence" value="ECO:0007669"/>
    <property type="project" value="TreeGrafter"/>
</dbReference>
<evidence type="ECO:0000256" key="15">
    <source>
        <dbReference type="ARBA" id="ARBA00060409"/>
    </source>
</evidence>
<feature type="coiled-coil region" evidence="19">
    <location>
        <begin position="172"/>
        <end position="199"/>
    </location>
</feature>
<dbReference type="Gene3D" id="2.60.200.20">
    <property type="match status" value="1"/>
</dbReference>
<dbReference type="CDD" id="cd21911">
    <property type="entry name" value="CC1_SLMAP"/>
    <property type="match status" value="1"/>
</dbReference>
<dbReference type="PROSITE" id="PS50006">
    <property type="entry name" value="FHA_DOMAIN"/>
    <property type="match status" value="1"/>
</dbReference>
<proteinExistence type="inferred from homology"/>
<feature type="region of interest" description="Disordered" evidence="20">
    <location>
        <begin position="415"/>
        <end position="452"/>
    </location>
</feature>
<evidence type="ECO:0000259" key="22">
    <source>
        <dbReference type="PROSITE" id="PS50006"/>
    </source>
</evidence>
<comment type="subcellular location">
    <subcellularLocation>
        <location evidence="15">Cell membrane</location>
        <location evidence="15">Sarcolemma</location>
        <topology evidence="15">Single-pass type IV membrane protein</topology>
    </subcellularLocation>
    <subcellularLocation>
        <location evidence="2">Cytoplasm</location>
        <location evidence="2">Cytoskeleton</location>
        <location evidence="2">Microtubule organizing center</location>
        <location evidence="2">Centrosome</location>
    </subcellularLocation>
    <subcellularLocation>
        <location evidence="1">Endoplasmic reticulum membrane</location>
        <topology evidence="1">Single-pass type IV membrane protein</topology>
    </subcellularLocation>
    <subcellularLocation>
        <location evidence="13">Mitochondrion membrane</location>
        <topology evidence="13">Single-pass type IV membrane protein</topology>
    </subcellularLocation>
</comment>
<dbReference type="FunFam" id="2.60.200.20:FF:000003">
    <property type="entry name" value="sarcolemmal membrane-associated protein isoform X2"/>
    <property type="match status" value="1"/>
</dbReference>
<evidence type="ECO:0000256" key="14">
    <source>
        <dbReference type="ARBA" id="ARBA00057671"/>
    </source>
</evidence>
<evidence type="ECO:0000256" key="9">
    <source>
        <dbReference type="ARBA" id="ARBA00023054"/>
    </source>
</evidence>
<feature type="transmembrane region" description="Helical" evidence="21">
    <location>
        <begin position="739"/>
        <end position="759"/>
    </location>
</feature>
<evidence type="ECO:0000256" key="3">
    <source>
        <dbReference type="ARBA" id="ARBA00022475"/>
    </source>
</evidence>
<dbReference type="InterPro" id="IPR001363">
    <property type="entry name" value="Prot_inh_fetuin_CS"/>
</dbReference>
<keyword evidence="9 19" id="KW-0175">Coiled coil</keyword>
<dbReference type="Proteomes" id="UP000000715">
    <property type="component" value="Unplaced"/>
</dbReference>
<evidence type="ECO:0000256" key="10">
    <source>
        <dbReference type="ARBA" id="ARBA00023128"/>
    </source>
</evidence>
<keyword evidence="10" id="KW-0496">Mitochondrion</keyword>
<dbReference type="GO" id="GO:0005813">
    <property type="term" value="C:centrosome"/>
    <property type="evidence" value="ECO:0007669"/>
    <property type="project" value="UniProtKB-SubCell"/>
</dbReference>
<dbReference type="InterPro" id="IPR051176">
    <property type="entry name" value="Cent_Immune-Sig_Mod"/>
</dbReference>
<evidence type="ECO:0000256" key="19">
    <source>
        <dbReference type="SAM" id="Coils"/>
    </source>
</evidence>
<evidence type="ECO:0000256" key="6">
    <source>
        <dbReference type="ARBA" id="ARBA00022692"/>
    </source>
</evidence>
<evidence type="ECO:0000256" key="7">
    <source>
        <dbReference type="ARBA" id="ARBA00022824"/>
    </source>
</evidence>
<comment type="function">
    <text evidence="14">Associates with the striatin-interacting phosphatase and kinase (STRIPAK) core complex, forming the extended (SIKE1:SLMAP)STRIPAK complex. The (SIKE1:SLMAP)STRIPAK complex dephosphorylates STK3 leading to the inhibition of Hippo signaling and the control of cell growth. May play a role during myoblast fusion.</text>
</comment>
<accession>A0A8U0S4H6</accession>
<dbReference type="SMART" id="SM00240">
    <property type="entry name" value="FHA"/>
    <property type="match status" value="1"/>
</dbReference>
<evidence type="ECO:0000256" key="17">
    <source>
        <dbReference type="ARBA" id="ARBA00066015"/>
    </source>
</evidence>
<evidence type="ECO:0000313" key="24">
    <source>
        <dbReference type="RefSeq" id="XP_044934499.1"/>
    </source>
</evidence>
<keyword evidence="6 21" id="KW-0812">Transmembrane</keyword>
<evidence type="ECO:0000256" key="21">
    <source>
        <dbReference type="SAM" id="Phobius"/>
    </source>
</evidence>
<keyword evidence="4" id="KW-0963">Cytoplasm</keyword>
<dbReference type="InterPro" id="IPR000253">
    <property type="entry name" value="FHA_dom"/>
</dbReference>
<dbReference type="CTD" id="7871"/>
<comment type="similarity">
    <text evidence="16">Belongs to the SLMAP family.</text>
</comment>
<evidence type="ECO:0000256" key="16">
    <source>
        <dbReference type="ARBA" id="ARBA00061687"/>
    </source>
</evidence>
<evidence type="ECO:0000256" key="12">
    <source>
        <dbReference type="ARBA" id="ARBA00023212"/>
    </source>
</evidence>
<dbReference type="GO" id="GO:0005789">
    <property type="term" value="C:endoplasmic reticulum membrane"/>
    <property type="evidence" value="ECO:0007669"/>
    <property type="project" value="UniProtKB-SubCell"/>
</dbReference>
<dbReference type="RefSeq" id="XP_044934499.1">
    <property type="nucleotide sequence ID" value="XM_045078564.1"/>
</dbReference>
<dbReference type="PANTHER" id="PTHR15715">
    <property type="entry name" value="CENTROSOMAL PROTEIN OF 170 KDA"/>
    <property type="match status" value="1"/>
</dbReference>
<evidence type="ECO:0000256" key="5">
    <source>
        <dbReference type="ARBA" id="ARBA00022553"/>
    </source>
</evidence>
<protein>
    <recommendedName>
        <fullName evidence="18">Sarcolemmal membrane-associated protein</fullName>
    </recommendedName>
</protein>
<sequence>MPSALAIFTCRPNSHPFQERHVYLDEPIKIGRSVARCRPAQNNATFDCKVLSRNHALVWFDHKTGKFYLQDTKSSNGTFINSQRLSRGSEESPPCEILSGDIIQFGVDVTENTRKVTHGCIVSTIKLFLPDGMEARLRSDVIHAPLPSPVDKVAANTPSMYSQELFQLSQYLQEALHREQMLEQKLATLQRLLAITQEASDTSWQALIDEDRLLSRLEVMGNQLQACSKNQTEDSLRKELIALQEDKHNYETTAKESLRRVLQEKIEVVRKLSEVERSLSNTEDECTHLKEMNERTQEELRELANKYNGAVNEIKDLSDKLKVAEGKQEEIQQKGQAEKKELQHKIDEMEEKEQELQAKIEALQADNDFTNERLTALQVRLEHLQEKTLKECSNLEKLIVEGHLTKVVEETKLSKENQAKAKESDLSDTLSPSKEKSSDDTTDAQMDEQDLNEPLAKVSLLKALLEEERKAYRNQVEESSKQIQVLQAQLQRLHINIENLREEKDSEITSTRDELLSARDEILLLHQAAEKAASERDTDIASLQEELKKVRAELERWRKAASEYEKEITSLQSSFQLRCQQCEDQQREEATRLQSELEKLKKEWNVLETECHSLKKENVLLSSELQRQEKELHNSQKQSLELTSDLSILQMTRKQLENQVGSLKEQHLRDSADLKTLLSKAENQAKDVQKEYEKTQTVLSELKLKFEMTEQEKQSITDELKQCKDNLKLLREKGNNPSILQPVPAVFIGLFLAFLFWCFGPLW</sequence>
<dbReference type="GO" id="GO:0005615">
    <property type="term" value="C:extracellular space"/>
    <property type="evidence" value="ECO:0007669"/>
    <property type="project" value="InterPro"/>
</dbReference>
<feature type="coiled-coil region" evidence="19">
    <location>
        <begin position="233"/>
        <end position="387"/>
    </location>
</feature>
<keyword evidence="12" id="KW-0206">Cytoskeleton</keyword>
<keyword evidence="11 21" id="KW-0472">Membrane</keyword>
<dbReference type="CDD" id="cd22679">
    <property type="entry name" value="FHA_SLMAP"/>
    <property type="match status" value="1"/>
</dbReference>
<evidence type="ECO:0000256" key="1">
    <source>
        <dbReference type="ARBA" id="ARBA00004163"/>
    </source>
</evidence>
<keyword evidence="7" id="KW-0256">Endoplasmic reticulum</keyword>
<dbReference type="Pfam" id="PF00498">
    <property type="entry name" value="FHA"/>
    <property type="match status" value="1"/>
</dbReference>
<organism evidence="23 24">
    <name type="scientific">Mustela putorius furo</name>
    <name type="common">European domestic ferret</name>
    <name type="synonym">Mustela furo</name>
    <dbReference type="NCBI Taxonomy" id="9669"/>
    <lineage>
        <taxon>Eukaryota</taxon>
        <taxon>Metazoa</taxon>
        <taxon>Chordata</taxon>
        <taxon>Craniata</taxon>
        <taxon>Vertebrata</taxon>
        <taxon>Euteleostomi</taxon>
        <taxon>Mammalia</taxon>
        <taxon>Eutheria</taxon>
        <taxon>Laurasiatheria</taxon>
        <taxon>Carnivora</taxon>
        <taxon>Caniformia</taxon>
        <taxon>Musteloidea</taxon>
        <taxon>Mustelidae</taxon>
        <taxon>Mustelinae</taxon>
        <taxon>Mustela</taxon>
    </lineage>
</organism>
<dbReference type="InterPro" id="IPR008984">
    <property type="entry name" value="SMAD_FHA_dom_sf"/>
</dbReference>
<reference evidence="24" key="1">
    <citation type="submission" date="2025-08" db="UniProtKB">
        <authorList>
            <consortium name="RefSeq"/>
        </authorList>
    </citation>
    <scope>IDENTIFICATION</scope>
    <source>
        <tissue evidence="24">Brain</tissue>
    </source>
</reference>
<dbReference type="PROSITE" id="PS01255">
    <property type="entry name" value="FETUIN_2"/>
    <property type="match status" value="1"/>
</dbReference>
<keyword evidence="3" id="KW-1003">Cell membrane</keyword>
<name>A0A8U0S4H6_MUSPF</name>
<feature type="domain" description="FHA" evidence="22">
    <location>
        <begin position="28"/>
        <end position="85"/>
    </location>
</feature>
<evidence type="ECO:0000256" key="18">
    <source>
        <dbReference type="ARBA" id="ARBA00074026"/>
    </source>
</evidence>
<evidence type="ECO:0000256" key="2">
    <source>
        <dbReference type="ARBA" id="ARBA00004300"/>
    </source>
</evidence>
<keyword evidence="5" id="KW-0597">Phosphoprotein</keyword>
<evidence type="ECO:0000313" key="23">
    <source>
        <dbReference type="Proteomes" id="UP000000715"/>
    </source>
</evidence>
<dbReference type="GO" id="GO:0031966">
    <property type="term" value="C:mitochondrial membrane"/>
    <property type="evidence" value="ECO:0007669"/>
    <property type="project" value="UniProtKB-SubCell"/>
</dbReference>
<evidence type="ECO:0000256" key="20">
    <source>
        <dbReference type="SAM" id="MobiDB-lite"/>
    </source>
</evidence>
<feature type="compositionally biased region" description="Basic and acidic residues" evidence="20">
    <location>
        <begin position="415"/>
        <end position="425"/>
    </location>
</feature>
<keyword evidence="8 21" id="KW-1133">Transmembrane helix</keyword>
<dbReference type="GO" id="GO:0042383">
    <property type="term" value="C:sarcolemma"/>
    <property type="evidence" value="ECO:0007669"/>
    <property type="project" value="UniProtKB-SubCell"/>
</dbReference>
<evidence type="ECO:0000256" key="8">
    <source>
        <dbReference type="ARBA" id="ARBA00022989"/>
    </source>
</evidence>